<dbReference type="OrthoDB" id="6978364at2"/>
<keyword evidence="3" id="KW-1185">Reference proteome</keyword>
<gene>
    <name evidence="2" type="ORF">BHE75_01036</name>
</gene>
<feature type="compositionally biased region" description="Polar residues" evidence="1">
    <location>
        <begin position="1"/>
        <end position="13"/>
    </location>
</feature>
<reference evidence="2 3" key="1">
    <citation type="submission" date="2016-09" db="EMBL/GenBank/DDBJ databases">
        <title>Metabolic pathway, cell adaptation mechanisms and a novel monoxygenase revealed through proteogenomic-transcription analysis of a Sphingomonas haloaromaticamans strain degrading the fungicide ortho-phenylphenol.</title>
        <authorList>
            <person name="Perruchon C."/>
            <person name="Papadopoulou E.S."/>
            <person name="Rousidou C."/>
            <person name="Vasileiadis S."/>
            <person name="Tanou G."/>
            <person name="Amoutzias G."/>
            <person name="Molassiotis A."/>
            <person name="Karpouzas D.G."/>
        </authorList>
    </citation>
    <scope>NUCLEOTIDE SEQUENCE [LARGE SCALE GENOMIC DNA]</scope>
    <source>
        <strain evidence="2 3">P3</strain>
    </source>
</reference>
<accession>A0A1S1HA90</accession>
<dbReference type="RefSeq" id="WP_070932844.1">
    <property type="nucleotide sequence ID" value="NZ_MIPT01000001.1"/>
</dbReference>
<dbReference type="AlphaFoldDB" id="A0A1S1HA90"/>
<dbReference type="EMBL" id="MIPT01000001">
    <property type="protein sequence ID" value="OHT19054.1"/>
    <property type="molecule type" value="Genomic_DNA"/>
</dbReference>
<comment type="caution">
    <text evidence="2">The sequence shown here is derived from an EMBL/GenBank/DDBJ whole genome shotgun (WGS) entry which is preliminary data.</text>
</comment>
<protein>
    <submittedName>
        <fullName evidence="2">Uncharacterized protein</fullName>
    </submittedName>
</protein>
<dbReference type="Proteomes" id="UP000179467">
    <property type="component" value="Unassembled WGS sequence"/>
</dbReference>
<proteinExistence type="predicted"/>
<evidence type="ECO:0000256" key="1">
    <source>
        <dbReference type="SAM" id="MobiDB-lite"/>
    </source>
</evidence>
<evidence type="ECO:0000313" key="2">
    <source>
        <dbReference type="EMBL" id="OHT19054.1"/>
    </source>
</evidence>
<feature type="region of interest" description="Disordered" evidence="1">
    <location>
        <begin position="1"/>
        <end position="21"/>
    </location>
</feature>
<evidence type="ECO:0000313" key="3">
    <source>
        <dbReference type="Proteomes" id="UP000179467"/>
    </source>
</evidence>
<name>A0A1S1HA90_9SPHN</name>
<organism evidence="2 3">
    <name type="scientific">Edaphosphingomonas haloaromaticamans</name>
    <dbReference type="NCBI Taxonomy" id="653954"/>
    <lineage>
        <taxon>Bacteria</taxon>
        <taxon>Pseudomonadati</taxon>
        <taxon>Pseudomonadota</taxon>
        <taxon>Alphaproteobacteria</taxon>
        <taxon>Sphingomonadales</taxon>
        <taxon>Rhizorhabdaceae</taxon>
        <taxon>Edaphosphingomonas</taxon>
    </lineage>
</organism>
<sequence>MNTETSPPASLPTSRDGKHGTAVIHAPGLATITDMARNGHPANGIAAALGMSGEAFRQCRKRQPEVEAAMAEGLAGLEQELVHSLLVAARKGQIAAAMFLLKCRHGYRETGQTDTAPKVAVQINLPAAMEAKAYAAMVEAEGGARDGDA</sequence>